<keyword evidence="2" id="KW-1185">Reference proteome</keyword>
<reference evidence="1 2" key="1">
    <citation type="submission" date="2019-10" db="EMBL/GenBank/DDBJ databases">
        <title>Whole genome shotgun sequence of Acrocarpospora macrocephala NBRC 16266.</title>
        <authorList>
            <person name="Ichikawa N."/>
            <person name="Kimura A."/>
            <person name="Kitahashi Y."/>
            <person name="Komaki H."/>
            <person name="Oguchi A."/>
        </authorList>
    </citation>
    <scope>NUCLEOTIDE SEQUENCE [LARGE SCALE GENOMIC DNA]</scope>
    <source>
        <strain evidence="1 2">NBRC 16266</strain>
    </source>
</reference>
<accession>A0A5M3WRH6</accession>
<sequence>MITKKNELAALDIETFEIEEIADLDFAYASAEMPVDGSTACGVPILCSTMCDACAATTSCS</sequence>
<evidence type="ECO:0000313" key="1">
    <source>
        <dbReference type="EMBL" id="GES11977.1"/>
    </source>
</evidence>
<protein>
    <submittedName>
        <fullName evidence="1">Uncharacterized protein</fullName>
    </submittedName>
</protein>
<comment type="caution">
    <text evidence="1">The sequence shown here is derived from an EMBL/GenBank/DDBJ whole genome shotgun (WGS) entry which is preliminary data.</text>
</comment>
<dbReference type="RefSeq" id="WP_155357329.1">
    <property type="nucleotide sequence ID" value="NZ_BAAAHL010000030.1"/>
</dbReference>
<dbReference type="AlphaFoldDB" id="A0A5M3WRH6"/>
<name>A0A5M3WRH6_9ACTN</name>
<dbReference type="EMBL" id="BLAE01000034">
    <property type="protein sequence ID" value="GES11977.1"/>
    <property type="molecule type" value="Genomic_DNA"/>
</dbReference>
<dbReference type="Proteomes" id="UP000331127">
    <property type="component" value="Unassembled WGS sequence"/>
</dbReference>
<evidence type="ECO:0000313" key="2">
    <source>
        <dbReference type="Proteomes" id="UP000331127"/>
    </source>
</evidence>
<organism evidence="1 2">
    <name type="scientific">Acrocarpospora macrocephala</name>
    <dbReference type="NCBI Taxonomy" id="150177"/>
    <lineage>
        <taxon>Bacteria</taxon>
        <taxon>Bacillati</taxon>
        <taxon>Actinomycetota</taxon>
        <taxon>Actinomycetes</taxon>
        <taxon>Streptosporangiales</taxon>
        <taxon>Streptosporangiaceae</taxon>
        <taxon>Acrocarpospora</taxon>
    </lineage>
</organism>
<gene>
    <name evidence="1" type="ORF">Amac_055740</name>
</gene>
<proteinExistence type="predicted"/>